<comment type="similarity">
    <text evidence="3">Belongs to the SmpB family.</text>
</comment>
<reference evidence="4 5" key="1">
    <citation type="submission" date="2019-01" db="EMBL/GenBank/DDBJ databases">
        <authorList>
            <consortium name="Pathogen Informatics"/>
        </authorList>
    </citation>
    <scope>NUCLEOTIDE SEQUENCE [LARGE SCALE GENOMIC DNA]</scope>
    <source>
        <strain evidence="4 5">NCTC10112</strain>
    </source>
</reference>
<dbReference type="GO" id="GO:0070929">
    <property type="term" value="P:trans-translation"/>
    <property type="evidence" value="ECO:0007669"/>
    <property type="project" value="UniProtKB-UniRule"/>
</dbReference>
<dbReference type="EMBL" id="LR214940">
    <property type="protein sequence ID" value="VEU55175.1"/>
    <property type="molecule type" value="Genomic_DNA"/>
</dbReference>
<dbReference type="GO" id="GO:0070930">
    <property type="term" value="P:trans-translation-dependent protein tagging"/>
    <property type="evidence" value="ECO:0007669"/>
    <property type="project" value="TreeGrafter"/>
</dbReference>
<evidence type="ECO:0000313" key="4">
    <source>
        <dbReference type="EMBL" id="VEU55175.1"/>
    </source>
</evidence>
<dbReference type="InterPro" id="IPR020081">
    <property type="entry name" value="SsrA-bd_prot_CS"/>
</dbReference>
<gene>
    <name evidence="3 4" type="primary">smpB</name>
    <name evidence="4" type="ORF">NCTC10112_00055</name>
</gene>
<dbReference type="AlphaFoldDB" id="A0A448ZV76"/>
<dbReference type="InterPro" id="IPR000037">
    <property type="entry name" value="SsrA-bd_prot"/>
</dbReference>
<proteinExistence type="inferred from homology"/>
<name>A0A448ZV76_METOS</name>
<dbReference type="PROSITE" id="PS01317">
    <property type="entry name" value="SSRP"/>
    <property type="match status" value="1"/>
</dbReference>
<dbReference type="PANTHER" id="PTHR30308">
    <property type="entry name" value="TMRNA-BINDING COMPONENT OF TRANS-TRANSLATION TAGGING COMPLEX"/>
    <property type="match status" value="1"/>
</dbReference>
<dbReference type="Gene3D" id="2.40.280.10">
    <property type="match status" value="1"/>
</dbReference>
<dbReference type="KEGG" id="mob:NCTC10112_00055"/>
<accession>A0A448ZV76</accession>
<evidence type="ECO:0000256" key="3">
    <source>
        <dbReference type="HAMAP-Rule" id="MF_00023"/>
    </source>
</evidence>
<comment type="function">
    <text evidence="3">Required for rescue of stalled ribosomes mediated by trans-translation. Binds to transfer-messenger RNA (tmRNA), required for stable association of tmRNA with ribosomes. tmRNA and SmpB together mimic tRNA shape, replacing the anticodon stem-loop with SmpB. tmRNA is encoded by the ssrA gene; the 2 termini fold to resemble tRNA(Ala) and it encodes a 'tag peptide', a short internal open reading frame. During trans-translation Ala-aminoacylated tmRNA acts like a tRNA, entering the A-site of stalled ribosomes, displacing the stalled mRNA. The ribosome then switches to translate the ORF on the tmRNA; the nascent peptide is terminated with the 'tag peptide' encoded by the tmRNA and targeted for degradation. The ribosome is freed to recommence translation, which seems to be the essential function of trans-translation.</text>
</comment>
<dbReference type="NCBIfam" id="TIGR00086">
    <property type="entry name" value="smpB"/>
    <property type="match status" value="1"/>
</dbReference>
<dbReference type="GO" id="GO:0005829">
    <property type="term" value="C:cytosol"/>
    <property type="evidence" value="ECO:0007669"/>
    <property type="project" value="TreeGrafter"/>
</dbReference>
<sequence>MPKLIVKNKFAKSDYDIHSTYECGISLLGWEVKSIRANNVKLDNAFCTISLKNELWLNNANIAQYMLVKCDPVRSRKLLMHKKEILKLKNLMDRLSLNIIPLSMYWSKDNIKLEIALVKRLKKFDKREKIRKEEQNKKIKSIIY</sequence>
<dbReference type="GO" id="GO:0003723">
    <property type="term" value="F:RNA binding"/>
    <property type="evidence" value="ECO:0007669"/>
    <property type="project" value="UniProtKB-UniRule"/>
</dbReference>
<dbReference type="HAMAP" id="MF_00023">
    <property type="entry name" value="SmpB"/>
    <property type="match status" value="1"/>
</dbReference>
<dbReference type="Pfam" id="PF01668">
    <property type="entry name" value="SmpB"/>
    <property type="match status" value="1"/>
</dbReference>
<dbReference type="Proteomes" id="UP000290482">
    <property type="component" value="Chromosome"/>
</dbReference>
<organism evidence="4 5">
    <name type="scientific">Metamycoplasma orale</name>
    <name type="common">Mycoplasma orale</name>
    <dbReference type="NCBI Taxonomy" id="2121"/>
    <lineage>
        <taxon>Bacteria</taxon>
        <taxon>Bacillati</taxon>
        <taxon>Mycoplasmatota</taxon>
        <taxon>Mycoplasmoidales</taxon>
        <taxon>Metamycoplasmataceae</taxon>
        <taxon>Metamycoplasma</taxon>
    </lineage>
</organism>
<dbReference type="NCBIfam" id="NF003843">
    <property type="entry name" value="PRK05422.1"/>
    <property type="match status" value="1"/>
</dbReference>
<evidence type="ECO:0000256" key="1">
    <source>
        <dbReference type="ARBA" id="ARBA00022490"/>
    </source>
</evidence>
<dbReference type="PANTHER" id="PTHR30308:SF2">
    <property type="entry name" value="SSRA-BINDING PROTEIN"/>
    <property type="match status" value="1"/>
</dbReference>
<evidence type="ECO:0000256" key="2">
    <source>
        <dbReference type="ARBA" id="ARBA00022884"/>
    </source>
</evidence>
<dbReference type="OrthoDB" id="9805462at2"/>
<dbReference type="RefSeq" id="WP_022936145.1">
    <property type="nucleotide sequence ID" value="NZ_LR214940.1"/>
</dbReference>
<dbReference type="InterPro" id="IPR023620">
    <property type="entry name" value="SmpB"/>
</dbReference>
<keyword evidence="2 3" id="KW-0694">RNA-binding</keyword>
<comment type="subcellular location">
    <subcellularLocation>
        <location evidence="3">Cytoplasm</location>
    </subcellularLocation>
    <text evidence="3">The tmRNA-SmpB complex associates with stalled 70S ribosomes.</text>
</comment>
<keyword evidence="1 3" id="KW-0963">Cytoplasm</keyword>
<protein>
    <recommendedName>
        <fullName evidence="3">SsrA-binding protein</fullName>
    </recommendedName>
    <alternativeName>
        <fullName evidence="3">Small protein B</fullName>
    </alternativeName>
</protein>
<dbReference type="SUPFAM" id="SSF74982">
    <property type="entry name" value="Small protein B (SmpB)"/>
    <property type="match status" value="1"/>
</dbReference>
<dbReference type="CDD" id="cd09294">
    <property type="entry name" value="SmpB"/>
    <property type="match status" value="1"/>
</dbReference>
<evidence type="ECO:0000313" key="5">
    <source>
        <dbReference type="Proteomes" id="UP000290482"/>
    </source>
</evidence>
<keyword evidence="5" id="KW-1185">Reference proteome</keyword>